<dbReference type="RefSeq" id="WP_138696716.1">
    <property type="nucleotide sequence ID" value="NZ_JBHSAZ010000016.1"/>
</dbReference>
<keyword evidence="3" id="KW-1185">Reference proteome</keyword>
<feature type="chain" id="PRO_5039379798" description="WD40 repeat domain-containing protein" evidence="1">
    <location>
        <begin position="25"/>
        <end position="315"/>
    </location>
</feature>
<gene>
    <name evidence="2" type="ORF">ETD85_48970</name>
</gene>
<evidence type="ECO:0000313" key="3">
    <source>
        <dbReference type="Proteomes" id="UP000306628"/>
    </source>
</evidence>
<protein>
    <recommendedName>
        <fullName evidence="4">WD40 repeat domain-containing protein</fullName>
    </recommendedName>
</protein>
<proteinExistence type="predicted"/>
<dbReference type="Proteomes" id="UP000306628">
    <property type="component" value="Unassembled WGS sequence"/>
</dbReference>
<dbReference type="InterPro" id="IPR015943">
    <property type="entry name" value="WD40/YVTN_repeat-like_dom_sf"/>
</dbReference>
<feature type="signal peptide" evidence="1">
    <location>
        <begin position="1"/>
        <end position="24"/>
    </location>
</feature>
<dbReference type="OrthoDB" id="3521991at2"/>
<dbReference type="EMBL" id="VCKX01000269">
    <property type="protein sequence ID" value="TMR22758.1"/>
    <property type="molecule type" value="Genomic_DNA"/>
</dbReference>
<dbReference type="SUPFAM" id="SSF82171">
    <property type="entry name" value="DPP6 N-terminal domain-like"/>
    <property type="match status" value="1"/>
</dbReference>
<evidence type="ECO:0000256" key="1">
    <source>
        <dbReference type="SAM" id="SignalP"/>
    </source>
</evidence>
<sequence>MTRTRRLAVLLAAISLLLVELQPAALGASRTDHVRYADDSCPGKAVVRPNYGHCAPWRLRLRSGRVLRLTDARLLQGSRIPVPIALSPHGSQVAYIRLSDDALVIRDVTTGAVRAVPGVKWSPVRFAALSLSPGGRFVLLRHHAGQQQVVDTGTGQVRTFPFTVANLSFSPDNRYVIARRLHDDTGREPDTVMVYATGTWTEVRRSLTLRLGALRMDGALLAYLDPAGARPAIRFQDVATGAPAGSALTIPAGETGRRLVWDRAGHLDLLTEVAAKTHGNVLTLRWRRANAGMRILDTFTTTRRAVVPPGSMLSG</sequence>
<organism evidence="2 3">
    <name type="scientific">Nonomuraea zeae</name>
    <dbReference type="NCBI Taxonomy" id="1642303"/>
    <lineage>
        <taxon>Bacteria</taxon>
        <taxon>Bacillati</taxon>
        <taxon>Actinomycetota</taxon>
        <taxon>Actinomycetes</taxon>
        <taxon>Streptosporangiales</taxon>
        <taxon>Streptosporangiaceae</taxon>
        <taxon>Nonomuraea</taxon>
    </lineage>
</organism>
<keyword evidence="1" id="KW-0732">Signal</keyword>
<evidence type="ECO:0000313" key="2">
    <source>
        <dbReference type="EMBL" id="TMR22758.1"/>
    </source>
</evidence>
<evidence type="ECO:0008006" key="4">
    <source>
        <dbReference type="Google" id="ProtNLM"/>
    </source>
</evidence>
<reference evidence="2 3" key="1">
    <citation type="submission" date="2019-05" db="EMBL/GenBank/DDBJ databases">
        <title>Draft genome sequence of Nonomuraea zeae DSM 100528.</title>
        <authorList>
            <person name="Saricaoglu S."/>
            <person name="Isik K."/>
        </authorList>
    </citation>
    <scope>NUCLEOTIDE SEQUENCE [LARGE SCALE GENOMIC DNA]</scope>
    <source>
        <strain evidence="2 3">DSM 100528</strain>
    </source>
</reference>
<dbReference type="Gene3D" id="2.130.10.10">
    <property type="entry name" value="YVTN repeat-like/Quinoprotein amine dehydrogenase"/>
    <property type="match status" value="1"/>
</dbReference>
<name>A0A5S4FPZ3_9ACTN</name>
<comment type="caution">
    <text evidence="2">The sequence shown here is derived from an EMBL/GenBank/DDBJ whole genome shotgun (WGS) entry which is preliminary data.</text>
</comment>
<dbReference type="AlphaFoldDB" id="A0A5S4FPZ3"/>
<accession>A0A5S4FPZ3</accession>